<proteinExistence type="predicted"/>
<dbReference type="RefSeq" id="WP_344306062.1">
    <property type="nucleotide sequence ID" value="NZ_BAAANY010000001.1"/>
</dbReference>
<protein>
    <recommendedName>
        <fullName evidence="4">PE domain-containing protein</fullName>
    </recommendedName>
</protein>
<dbReference type="EMBL" id="BAAANY010000001">
    <property type="protein sequence ID" value="GAA1655456.1"/>
    <property type="molecule type" value="Genomic_DNA"/>
</dbReference>
<evidence type="ECO:0000256" key="1">
    <source>
        <dbReference type="SAM" id="MobiDB-lite"/>
    </source>
</evidence>
<feature type="region of interest" description="Disordered" evidence="1">
    <location>
        <begin position="167"/>
        <end position="218"/>
    </location>
</feature>
<evidence type="ECO:0000313" key="3">
    <source>
        <dbReference type="Proteomes" id="UP001500618"/>
    </source>
</evidence>
<name>A0ABN2FP13_9ACTN</name>
<feature type="compositionally biased region" description="Low complexity" evidence="1">
    <location>
        <begin position="167"/>
        <end position="212"/>
    </location>
</feature>
<sequence length="218" mass="21969">MSNNSDLSGLSTDPGHPLRQGGFTLHDPQPPVSGSTGSGTGSTTGPSDQPPAPAHSFEVDLDSMSKVPGWLTNIKEYVDRLHGMMPQLANDLGTDGVQATGTYPGANRVYAQAQQAYIALDGQLNATSSQVAAAIAVTQQIVQNYTTTEALNKANAADIEKLFTDQGGSATASASTFPSASSSSPDSSNSSGTDGSSTSSNSSGSDGTSTSGGYDGQG</sequence>
<evidence type="ECO:0000313" key="2">
    <source>
        <dbReference type="EMBL" id="GAA1655456.1"/>
    </source>
</evidence>
<reference evidence="2 3" key="1">
    <citation type="journal article" date="2019" name="Int. J. Syst. Evol. Microbiol.">
        <title>The Global Catalogue of Microorganisms (GCM) 10K type strain sequencing project: providing services to taxonomists for standard genome sequencing and annotation.</title>
        <authorList>
            <consortium name="The Broad Institute Genomics Platform"/>
            <consortium name="The Broad Institute Genome Sequencing Center for Infectious Disease"/>
            <person name="Wu L."/>
            <person name="Ma J."/>
        </authorList>
    </citation>
    <scope>NUCLEOTIDE SEQUENCE [LARGE SCALE GENOMIC DNA]</scope>
    <source>
        <strain evidence="2 3">JCM 14718</strain>
    </source>
</reference>
<comment type="caution">
    <text evidence="2">The sequence shown here is derived from an EMBL/GenBank/DDBJ whole genome shotgun (WGS) entry which is preliminary data.</text>
</comment>
<dbReference type="Proteomes" id="UP001500618">
    <property type="component" value="Unassembled WGS sequence"/>
</dbReference>
<gene>
    <name evidence="2" type="ORF">GCM10009765_00760</name>
</gene>
<organism evidence="2 3">
    <name type="scientific">Fodinicola feengrottensis</name>
    <dbReference type="NCBI Taxonomy" id="435914"/>
    <lineage>
        <taxon>Bacteria</taxon>
        <taxon>Bacillati</taxon>
        <taxon>Actinomycetota</taxon>
        <taxon>Actinomycetes</taxon>
        <taxon>Mycobacteriales</taxon>
        <taxon>Fodinicola</taxon>
    </lineage>
</organism>
<feature type="region of interest" description="Disordered" evidence="1">
    <location>
        <begin position="1"/>
        <end position="56"/>
    </location>
</feature>
<feature type="compositionally biased region" description="Polar residues" evidence="1">
    <location>
        <begin position="1"/>
        <end position="11"/>
    </location>
</feature>
<accession>A0ABN2FP13</accession>
<keyword evidence="3" id="KW-1185">Reference proteome</keyword>
<evidence type="ECO:0008006" key="4">
    <source>
        <dbReference type="Google" id="ProtNLM"/>
    </source>
</evidence>